<evidence type="ECO:0000313" key="1">
    <source>
        <dbReference type="EMBL" id="MCA6062937.1"/>
    </source>
</evidence>
<accession>A0ABS7ZMJ9</accession>
<keyword evidence="2" id="KW-1185">Reference proteome</keyword>
<proteinExistence type="predicted"/>
<evidence type="ECO:0000313" key="2">
    <source>
        <dbReference type="Proteomes" id="UP000714380"/>
    </source>
</evidence>
<gene>
    <name evidence="1" type="ORF">I9W95_04865</name>
</gene>
<dbReference type="Proteomes" id="UP000714380">
    <property type="component" value="Unassembled WGS sequence"/>
</dbReference>
<organism evidence="1 2">
    <name type="scientific">Thalassolituus marinus</name>
    <dbReference type="NCBI Taxonomy" id="671053"/>
    <lineage>
        <taxon>Bacteria</taxon>
        <taxon>Pseudomonadati</taxon>
        <taxon>Pseudomonadota</taxon>
        <taxon>Gammaproteobacteria</taxon>
        <taxon>Oceanospirillales</taxon>
        <taxon>Oceanospirillaceae</taxon>
        <taxon>Thalassolituus</taxon>
    </lineage>
</organism>
<dbReference type="RefSeq" id="WP_225672435.1">
    <property type="nucleotide sequence ID" value="NZ_JAEDAH010000020.1"/>
</dbReference>
<protein>
    <submittedName>
        <fullName evidence="1">AHH domain-containing protein</fullName>
    </submittedName>
</protein>
<comment type="caution">
    <text evidence="1">The sequence shown here is derived from an EMBL/GenBank/DDBJ whole genome shotgun (WGS) entry which is preliminary data.</text>
</comment>
<dbReference type="Pfam" id="PF14412">
    <property type="entry name" value="AHH"/>
    <property type="match status" value="1"/>
</dbReference>
<name>A0ABS7ZMJ9_9GAMM</name>
<dbReference type="InterPro" id="IPR032871">
    <property type="entry name" value="AHH_dom_containing"/>
</dbReference>
<reference evidence="1 2" key="1">
    <citation type="submission" date="2020-12" db="EMBL/GenBank/DDBJ databases">
        <title>Novel Thalassolituus-related marine hydrocarbonoclastic bacteria mediated algae-derived hydrocarbons mineralization in twilight zone of the northern South China Sea.</title>
        <authorList>
            <person name="Dong C."/>
        </authorList>
    </citation>
    <scope>NUCLEOTIDE SEQUENCE [LARGE SCALE GENOMIC DNA]</scope>
    <source>
        <strain evidence="1 2">IMCC1826</strain>
    </source>
</reference>
<dbReference type="EMBL" id="JAEDAH010000020">
    <property type="protein sequence ID" value="MCA6062937.1"/>
    <property type="molecule type" value="Genomic_DNA"/>
</dbReference>
<sequence>MLNAKEGTVLHKAISESHSDKDHEVFERVESKFAKAARFKTQAKVQAYIASGTQMSSIDLLREKHSSAVLGKHLRWAGVERPGANWEAHHIVSGDHREASVSRSYLADVDIKIRIDDPDNGSWMPKTKADARPTIYPDAIGHNRIHRQRYYDWIQNSLAIMDDPLQVRAFLNTVRTQLLHGNIKPEIKLQQEIDGAEYYDWLKKNQTL</sequence>